<organism evidence="1 2">
    <name type="scientific">Candidatus Methylumidiphilus alinenensis</name>
    <dbReference type="NCBI Taxonomy" id="2202197"/>
    <lineage>
        <taxon>Bacteria</taxon>
        <taxon>Pseudomonadati</taxon>
        <taxon>Pseudomonadota</taxon>
        <taxon>Gammaproteobacteria</taxon>
        <taxon>Methylococcales</taxon>
        <taxon>Candidatus Methylumidiphilus</taxon>
    </lineage>
</organism>
<reference evidence="1 2" key="1">
    <citation type="journal article" date="2018" name="Aquat. Microb. Ecol.">
        <title>Gammaproteobacterial methanotrophs dominate.</title>
        <authorList>
            <person name="Rissanen A.J."/>
            <person name="Saarenheimo J."/>
            <person name="Tiirola M."/>
            <person name="Peura S."/>
            <person name="Aalto S.L."/>
            <person name="Karvinen A."/>
            <person name="Nykanen H."/>
        </authorList>
    </citation>
    <scope>NUCLEOTIDE SEQUENCE [LARGE SCALE GENOMIC DNA]</scope>
    <source>
        <strain evidence="1">AMbin10</strain>
    </source>
</reference>
<comment type="caution">
    <text evidence="1">The sequence shown here is derived from an EMBL/GenBank/DDBJ whole genome shotgun (WGS) entry which is preliminary data.</text>
</comment>
<proteinExistence type="predicted"/>
<sequence>MFKSPERKAKIKSKFKGQSESLTRHSRGRGVMLWPVFWETVRPRPSIRALGLQKPALGVIVKYIGRNGMYVEASGIAKFKVNATGEEITVDAADLYWDCEGTGEERQMGAELVYSAEYSIESNSGESYEVTWSVWEYPVGAENTKETNVPDGVSLVEDIRYGLSHEPEQNQDELNS</sequence>
<protein>
    <submittedName>
        <fullName evidence="1">Uncharacterized protein</fullName>
    </submittedName>
</protein>
<dbReference type="AlphaFoldDB" id="A0A2W4RMR9"/>
<name>A0A2W4RMR9_9GAMM</name>
<dbReference type="Proteomes" id="UP000249396">
    <property type="component" value="Unassembled WGS sequence"/>
</dbReference>
<gene>
    <name evidence="1" type="ORF">DM484_01885</name>
</gene>
<evidence type="ECO:0000313" key="1">
    <source>
        <dbReference type="EMBL" id="PZN85022.1"/>
    </source>
</evidence>
<evidence type="ECO:0000313" key="2">
    <source>
        <dbReference type="Proteomes" id="UP000249396"/>
    </source>
</evidence>
<dbReference type="EMBL" id="QJPH01000136">
    <property type="protein sequence ID" value="PZN85022.1"/>
    <property type="molecule type" value="Genomic_DNA"/>
</dbReference>
<accession>A0A2W4RMR9</accession>